<feature type="domain" description="AMP-dependent synthetase/ligase" evidence="4">
    <location>
        <begin position="42"/>
        <end position="412"/>
    </location>
</feature>
<dbReference type="PANTHER" id="PTHR43201">
    <property type="entry name" value="ACYL-COA SYNTHETASE"/>
    <property type="match status" value="1"/>
</dbReference>
<protein>
    <submittedName>
        <fullName evidence="6">Acyl-CoA synthetase</fullName>
    </submittedName>
</protein>
<dbReference type="InterPro" id="IPR020845">
    <property type="entry name" value="AMP-binding_CS"/>
</dbReference>
<sequence>MAARQGGIGSRRGRSAEMRSDAIDSGAGSTESESPRIADLVEAAARRSPEARALVVTAERIPVSYREVIVLVDDLAARLKAGGLLPGDRVALRAGSNAEFVVGLLAASRADLVAVPLDPALPIAEQYARSEAVGARAVLVDQSGDADSDATAPGGPPRWPIAVTLRSGGTAPAVSLNLTAAPRTDVSTPEGLRDDDAMIMFTGGTTGVPKMVPWTRHNMASSVAAIIAGYGLGPRDATVAVMPLYHGHGLLAALLGTLASGGAVLLPARGKFSAHTFWDDIGAVGATWYTAVPTIHQILLERARTEHPGGTPSLRFIRSCSAPLTAETAQALHDTFSAPVVCAFGMTESTHQVATTAIGGAGGSEKPGATPGLVGRSTGPEIRIVGSDGHTLPAETVGEVWLHGPTVVRGYLGDPSITAANFTQGWLHTGDLGTLSPSGDLVIRGRIKELINRGGEKISPERVEGVLASHPDVLEVGVFGMPDKLYGETVAAVIVARGSAAPTADELTAFCRDRLAPFEVPAEFQQAGELPHTAKGSLDRRAVAQQFGRKA</sequence>
<evidence type="ECO:0000313" key="6">
    <source>
        <dbReference type="EMBL" id="BBY39705.1"/>
    </source>
</evidence>
<accession>A0ABM7JVU5</accession>
<dbReference type="InterPro" id="IPR025110">
    <property type="entry name" value="AMP-bd_C"/>
</dbReference>
<organism evidence="6 7">
    <name type="scientific">Mycobacterium mantenii</name>
    <dbReference type="NCBI Taxonomy" id="560555"/>
    <lineage>
        <taxon>Bacteria</taxon>
        <taxon>Bacillati</taxon>
        <taxon>Actinomycetota</taxon>
        <taxon>Actinomycetes</taxon>
        <taxon>Mycobacteriales</taxon>
        <taxon>Mycobacteriaceae</taxon>
        <taxon>Mycobacterium</taxon>
        <taxon>Mycobacterium avium complex (MAC)</taxon>
    </lineage>
</organism>
<dbReference type="PANTHER" id="PTHR43201:SF5">
    <property type="entry name" value="MEDIUM-CHAIN ACYL-COA LIGASE ACSF2, MITOCHONDRIAL"/>
    <property type="match status" value="1"/>
</dbReference>
<proteinExistence type="inferred from homology"/>
<name>A0ABM7JVU5_MYCNT</name>
<gene>
    <name evidence="6" type="primary">fadD7</name>
    <name evidence="6" type="ORF">MMAN_38390</name>
</gene>
<reference evidence="6 7" key="1">
    <citation type="journal article" date="2019" name="Emerg. Microbes Infect.">
        <title>Comprehensive subspecies identification of 175 nontuberculous mycobacteria species based on 7547 genomic profiles.</title>
        <authorList>
            <person name="Matsumoto Y."/>
            <person name="Kinjo T."/>
            <person name="Motooka D."/>
            <person name="Nabeya D."/>
            <person name="Jung N."/>
            <person name="Uechi K."/>
            <person name="Horii T."/>
            <person name="Iida T."/>
            <person name="Fujita J."/>
            <person name="Nakamura S."/>
        </authorList>
    </citation>
    <scope>NUCLEOTIDE SEQUENCE [LARGE SCALE GENOMIC DNA]</scope>
    <source>
        <strain evidence="6 7">JCM 18113</strain>
    </source>
</reference>
<evidence type="ECO:0000259" key="4">
    <source>
        <dbReference type="Pfam" id="PF00501"/>
    </source>
</evidence>
<dbReference type="Gene3D" id="3.30.300.30">
    <property type="match status" value="1"/>
</dbReference>
<keyword evidence="7" id="KW-1185">Reference proteome</keyword>
<dbReference type="EMBL" id="AP022590">
    <property type="protein sequence ID" value="BBY39705.1"/>
    <property type="molecule type" value="Genomic_DNA"/>
</dbReference>
<dbReference type="Pfam" id="PF13193">
    <property type="entry name" value="AMP-binding_C"/>
    <property type="match status" value="1"/>
</dbReference>
<dbReference type="SUPFAM" id="SSF56801">
    <property type="entry name" value="Acetyl-CoA synthetase-like"/>
    <property type="match status" value="1"/>
</dbReference>
<feature type="domain" description="AMP-binding enzyme C-terminal" evidence="5">
    <location>
        <begin position="463"/>
        <end position="536"/>
    </location>
</feature>
<comment type="similarity">
    <text evidence="1">Belongs to the ATP-dependent AMP-binding enzyme family.</text>
</comment>
<keyword evidence="2" id="KW-0436">Ligase</keyword>
<evidence type="ECO:0000313" key="7">
    <source>
        <dbReference type="Proteomes" id="UP000465812"/>
    </source>
</evidence>
<evidence type="ECO:0000259" key="5">
    <source>
        <dbReference type="Pfam" id="PF13193"/>
    </source>
</evidence>
<evidence type="ECO:0000256" key="1">
    <source>
        <dbReference type="ARBA" id="ARBA00006432"/>
    </source>
</evidence>
<evidence type="ECO:0000256" key="3">
    <source>
        <dbReference type="SAM" id="MobiDB-lite"/>
    </source>
</evidence>
<evidence type="ECO:0000256" key="2">
    <source>
        <dbReference type="ARBA" id="ARBA00022598"/>
    </source>
</evidence>
<dbReference type="InterPro" id="IPR045851">
    <property type="entry name" value="AMP-bd_C_sf"/>
</dbReference>
<dbReference type="Gene3D" id="3.40.50.12780">
    <property type="entry name" value="N-terminal domain of ligase-like"/>
    <property type="match status" value="1"/>
</dbReference>
<feature type="compositionally biased region" description="Gly residues" evidence="3">
    <location>
        <begin position="1"/>
        <end position="10"/>
    </location>
</feature>
<dbReference type="Proteomes" id="UP000465812">
    <property type="component" value="Chromosome"/>
</dbReference>
<dbReference type="NCBIfam" id="NF004511">
    <property type="entry name" value="PRK05852.1"/>
    <property type="match status" value="1"/>
</dbReference>
<dbReference type="Pfam" id="PF00501">
    <property type="entry name" value="AMP-binding"/>
    <property type="match status" value="1"/>
</dbReference>
<dbReference type="InterPro" id="IPR000873">
    <property type="entry name" value="AMP-dep_synth/lig_dom"/>
</dbReference>
<dbReference type="PROSITE" id="PS00455">
    <property type="entry name" value="AMP_BINDING"/>
    <property type="match status" value="1"/>
</dbReference>
<feature type="region of interest" description="Disordered" evidence="3">
    <location>
        <begin position="1"/>
        <end position="36"/>
    </location>
</feature>
<dbReference type="InterPro" id="IPR042099">
    <property type="entry name" value="ANL_N_sf"/>
</dbReference>